<dbReference type="InterPro" id="IPR016161">
    <property type="entry name" value="Ald_DH/histidinol_DH"/>
</dbReference>
<gene>
    <name evidence="2" type="ORF">CARN1_1928</name>
</gene>
<sequence length="403" mass="43172">MTALASVPLRRIAAAIGDAAARWCDADFPPRVRATGSIVERTGYSIPAVEFALDALFGELRSDALLETARCELGEIEALDAPTARAYPLGRVAILSSRTTIGVAIPAMCFALAAKNDVLVKDREDALVAAFARTLCEELDDFENALEIAAWDGSREESRLQGASLIVVFGNDETIARVSAEHVGGARKIGFGSRTSLGYLDASTQSNLASLDAALAGAARDASLYEGEGCMSLHALFFERSPAIDARELAARFARAMENAATEFPVGERSATKRAGMLQARNLAAFRSAGGRGAAFCDDALTYLLLLDPPENEPPPFLPRTVAVLPIDSPEEIARYVERHALPIECLGITGTGRRHTELAARIGAARLAPLGEMQRPPLQAHHGGRLRIAEYVRFLDDDGERE</sequence>
<comment type="caution">
    <text evidence="2">The sequence shown here is derived from an EMBL/GenBank/DDBJ whole genome shotgun (WGS) entry which is preliminary data.</text>
</comment>
<reference evidence="2" key="1">
    <citation type="submission" date="2009-10" db="EMBL/GenBank/DDBJ databases">
        <title>Diversity of trophic interactions inside an arsenic-rich microbial ecosystem.</title>
        <authorList>
            <person name="Bertin P.N."/>
            <person name="Heinrich-Salmeron A."/>
            <person name="Pelletier E."/>
            <person name="Goulhen-Chollet F."/>
            <person name="Arsene-Ploetze F."/>
            <person name="Gallien S."/>
            <person name="Calteau A."/>
            <person name="Vallenet D."/>
            <person name="Casiot C."/>
            <person name="Chane-Woon-Ming B."/>
            <person name="Giloteaux L."/>
            <person name="Barakat M."/>
            <person name="Bonnefoy V."/>
            <person name="Bruneel O."/>
            <person name="Chandler M."/>
            <person name="Cleiss J."/>
            <person name="Duran R."/>
            <person name="Elbaz-Poulichet F."/>
            <person name="Fonknechten N."/>
            <person name="Lauga B."/>
            <person name="Mornico D."/>
            <person name="Ortet P."/>
            <person name="Schaeffer C."/>
            <person name="Siguier P."/>
            <person name="Alexander Thil Smith A."/>
            <person name="Van Dorsselaer A."/>
            <person name="Weissenbach J."/>
            <person name="Medigue C."/>
            <person name="Le Paslier D."/>
        </authorList>
    </citation>
    <scope>NUCLEOTIDE SEQUENCE</scope>
</reference>
<evidence type="ECO:0000256" key="1">
    <source>
        <dbReference type="ARBA" id="ARBA00022857"/>
    </source>
</evidence>
<dbReference type="SUPFAM" id="SSF53720">
    <property type="entry name" value="ALDH-like"/>
    <property type="match status" value="1"/>
</dbReference>
<evidence type="ECO:0008006" key="3">
    <source>
        <dbReference type="Google" id="ProtNLM"/>
    </source>
</evidence>
<evidence type="ECO:0000313" key="2">
    <source>
        <dbReference type="EMBL" id="CBH74041.1"/>
    </source>
</evidence>
<accession>E6PC58</accession>
<proteinExistence type="predicted"/>
<dbReference type="InterPro" id="IPR008670">
    <property type="entry name" value="CoA_reduct_LuxC"/>
</dbReference>
<organism evidence="2">
    <name type="scientific">mine drainage metagenome</name>
    <dbReference type="NCBI Taxonomy" id="410659"/>
    <lineage>
        <taxon>unclassified sequences</taxon>
        <taxon>metagenomes</taxon>
        <taxon>ecological metagenomes</taxon>
    </lineage>
</organism>
<protein>
    <recommendedName>
        <fullName evidence="3">Long-chain-fatty-acyl-CoA reductase</fullName>
    </recommendedName>
</protein>
<dbReference type="GO" id="GO:0003995">
    <property type="term" value="F:acyl-CoA dehydrogenase activity"/>
    <property type="evidence" value="ECO:0007669"/>
    <property type="project" value="InterPro"/>
</dbReference>
<dbReference type="AlphaFoldDB" id="E6PC58"/>
<keyword evidence="1" id="KW-0521">NADP</keyword>
<dbReference type="Pfam" id="PF05893">
    <property type="entry name" value="LuxC"/>
    <property type="match status" value="1"/>
</dbReference>
<name>E6PC58_9ZZZZ</name>
<dbReference type="GO" id="GO:0008218">
    <property type="term" value="P:bioluminescence"/>
    <property type="evidence" value="ECO:0007669"/>
    <property type="project" value="InterPro"/>
</dbReference>
<dbReference type="EMBL" id="CABL01000001">
    <property type="protein sequence ID" value="CBH74041.1"/>
    <property type="molecule type" value="Genomic_DNA"/>
</dbReference>